<comment type="caution">
    <text evidence="1">The sequence shown here is derived from an EMBL/GenBank/DDBJ whole genome shotgun (WGS) entry which is preliminary data.</text>
</comment>
<dbReference type="InParanoid" id="A0A6L2PGF0"/>
<sequence length="123" mass="13873">MTEKDRLHVRARSVAVVVHPATNSTRETNMESISGVEREIDKVLSKFTGINEHADRVLQDLSRSIESLKNELDAVPPDQELTAAQIVILRQTMNKIRETVHRIASEHRDLHSTVSKVGKAIDR</sequence>
<dbReference type="Proteomes" id="UP000502823">
    <property type="component" value="Unassembled WGS sequence"/>
</dbReference>
<dbReference type="OrthoDB" id="1933281at2759"/>
<name>A0A6L2PGF0_COPFO</name>
<dbReference type="AlphaFoldDB" id="A0A6L2PGF0"/>
<evidence type="ECO:0000313" key="2">
    <source>
        <dbReference type="Proteomes" id="UP000502823"/>
    </source>
</evidence>
<organism evidence="1 2">
    <name type="scientific">Coptotermes formosanus</name>
    <name type="common">Formosan subterranean termite</name>
    <dbReference type="NCBI Taxonomy" id="36987"/>
    <lineage>
        <taxon>Eukaryota</taxon>
        <taxon>Metazoa</taxon>
        <taxon>Ecdysozoa</taxon>
        <taxon>Arthropoda</taxon>
        <taxon>Hexapoda</taxon>
        <taxon>Insecta</taxon>
        <taxon>Pterygota</taxon>
        <taxon>Neoptera</taxon>
        <taxon>Polyneoptera</taxon>
        <taxon>Dictyoptera</taxon>
        <taxon>Blattodea</taxon>
        <taxon>Blattoidea</taxon>
        <taxon>Termitoidae</taxon>
        <taxon>Rhinotermitidae</taxon>
        <taxon>Coptotermes</taxon>
    </lineage>
</organism>
<gene>
    <name evidence="1" type="ORF">Cfor_10828</name>
</gene>
<protein>
    <submittedName>
        <fullName evidence="1">Uncharacterized protein</fullName>
    </submittedName>
</protein>
<evidence type="ECO:0000313" key="1">
    <source>
        <dbReference type="EMBL" id="GFG30540.1"/>
    </source>
</evidence>
<proteinExistence type="predicted"/>
<accession>A0A6L2PGF0</accession>
<feature type="non-terminal residue" evidence="1">
    <location>
        <position position="123"/>
    </location>
</feature>
<dbReference type="EMBL" id="BLKM01000233">
    <property type="protein sequence ID" value="GFG30540.1"/>
    <property type="molecule type" value="Genomic_DNA"/>
</dbReference>
<reference evidence="2" key="1">
    <citation type="submission" date="2020-01" db="EMBL/GenBank/DDBJ databases">
        <title>Draft genome sequence of the Termite Coptotermes fromosanus.</title>
        <authorList>
            <person name="Itakura S."/>
            <person name="Yosikawa Y."/>
            <person name="Umezawa K."/>
        </authorList>
    </citation>
    <scope>NUCLEOTIDE SEQUENCE [LARGE SCALE GENOMIC DNA]</scope>
</reference>
<keyword evidence="2" id="KW-1185">Reference proteome</keyword>